<dbReference type="Proteomes" id="UP000256491">
    <property type="component" value="Unassembled WGS sequence"/>
</dbReference>
<comment type="caution">
    <text evidence="1">The sequence shown here is derived from an EMBL/GenBank/DDBJ whole genome shotgun (WGS) entry which is preliminary data.</text>
</comment>
<sequence length="603" mass="65360">MARKTIAALKEYFKAGKRPTENQFGDLIDSYVHLDSSSELSTIVEFPANYQVGDYVEFLNFTPSNAQASGFYEISLAYTRGNIACGATHIAAVSHSNPNIWRECGAINKNNYIDSEPNYSFTVDVNGGIGKFRVRAIHTYGSVDQVLKVYIKIRSINKNDSWTVTDNRGNSLAAVPLQPMTNEWNVWVGNLNSAETAKIGLKVNAQGNVGIGTANPETKLNVVHENSLNQNSTIAKFTTNGATGGSNIVSLSYHNKANLELNSGFSGLGRRYGDYFDFNIENDNSYDPNFGSINFVTSQNIQMTIRPGGNVGIGTANPTSKLDVWGNVLAGRTDATEGINAFSIRYENGSVNNWGSLRSGAETYMSYGAKADNKTASGWLSGSGSYASYKTAVTAGNEGIRFLASNYQKVAQDSPVVMSELMRIVPNGNVGIGTDSPQQKLDVQGAIMSQISSNEGGAIYLDNKAKTAPSSANRWAIYNMTGQYTNSLQFWSYLNDGGGGAKLVLSDAGNMALYGKLEAKDVVITATPTADHVFAADYNLREIGDLEKFISEKSHLPEIPSAKEMTDSGLSVGDFQIKLLQKIEELTLYMISMKKEIDVLKSN</sequence>
<organism evidence="1 2">
    <name type="scientific">Chryseobacterium rhizosphaerae</name>
    <dbReference type="NCBI Taxonomy" id="395937"/>
    <lineage>
        <taxon>Bacteria</taxon>
        <taxon>Pseudomonadati</taxon>
        <taxon>Bacteroidota</taxon>
        <taxon>Flavobacteriia</taxon>
        <taxon>Flavobacteriales</taxon>
        <taxon>Weeksellaceae</taxon>
        <taxon>Chryseobacterium group</taxon>
        <taxon>Chryseobacterium</taxon>
    </lineage>
</organism>
<accession>A0ABX9IIN7</accession>
<dbReference type="RefSeq" id="WP_115919210.1">
    <property type="nucleotide sequence ID" value="NZ_BJYH01000022.1"/>
</dbReference>
<protein>
    <recommendedName>
        <fullName evidence="3">Peptidase S74 domain-containing protein</fullName>
    </recommendedName>
</protein>
<evidence type="ECO:0008006" key="3">
    <source>
        <dbReference type="Google" id="ProtNLM"/>
    </source>
</evidence>
<keyword evidence="2" id="KW-1185">Reference proteome</keyword>
<evidence type="ECO:0000313" key="2">
    <source>
        <dbReference type="Proteomes" id="UP000256491"/>
    </source>
</evidence>
<proteinExistence type="predicted"/>
<evidence type="ECO:0000313" key="1">
    <source>
        <dbReference type="EMBL" id="REC74407.1"/>
    </source>
</evidence>
<reference evidence="1 2" key="1">
    <citation type="journal article" date="2010" name="Syst. Appl. Microbiol.">
        <title>Four new species of Chryseobacterium from the rhizosphere of coastal sand dune plants, Chryseobacterium elymi sp. nov., Chryseobacterium hagamense sp. nov., Chryseobacterium lathyri sp. nov. and Chryseobacterium rhizosphaerae sp. nov.</title>
        <authorList>
            <person name="Cho S.H."/>
            <person name="Lee K.S."/>
            <person name="Shin D.S."/>
            <person name="Han J.H."/>
            <person name="Park K.S."/>
            <person name="Lee C.H."/>
            <person name="Park K.H."/>
            <person name="Kim S.B."/>
        </authorList>
    </citation>
    <scope>NUCLEOTIDE SEQUENCE [LARGE SCALE GENOMIC DNA]</scope>
    <source>
        <strain evidence="1 2">KCTC 22548</strain>
    </source>
</reference>
<dbReference type="EMBL" id="QNUF01000016">
    <property type="protein sequence ID" value="REC74407.1"/>
    <property type="molecule type" value="Genomic_DNA"/>
</dbReference>
<name>A0ABX9IIN7_9FLAO</name>
<gene>
    <name evidence="1" type="ORF">DRF57_14200</name>
</gene>